<dbReference type="OrthoDB" id="5877222at2759"/>
<keyword evidence="1" id="KW-1133">Transmembrane helix</keyword>
<keyword evidence="3" id="KW-1185">Reference proteome</keyword>
<comment type="caution">
    <text evidence="2">The sequence shown here is derived from an EMBL/GenBank/DDBJ whole genome shotgun (WGS) entry which is preliminary data.</text>
</comment>
<organism evidence="2 3">
    <name type="scientific">Caenorhabditis angaria</name>
    <dbReference type="NCBI Taxonomy" id="860376"/>
    <lineage>
        <taxon>Eukaryota</taxon>
        <taxon>Metazoa</taxon>
        <taxon>Ecdysozoa</taxon>
        <taxon>Nematoda</taxon>
        <taxon>Chromadorea</taxon>
        <taxon>Rhabditida</taxon>
        <taxon>Rhabditina</taxon>
        <taxon>Rhabditomorpha</taxon>
        <taxon>Rhabditoidea</taxon>
        <taxon>Rhabditidae</taxon>
        <taxon>Peloderinae</taxon>
        <taxon>Caenorhabditis</taxon>
    </lineage>
</organism>
<feature type="transmembrane region" description="Helical" evidence="1">
    <location>
        <begin position="16"/>
        <end position="35"/>
    </location>
</feature>
<dbReference type="InterPro" id="IPR019422">
    <property type="entry name" value="7TM_GPCR_serpentine_rcpt_Srh"/>
</dbReference>
<dbReference type="EMBL" id="CANHGI010000003">
    <property type="protein sequence ID" value="CAI5445125.1"/>
    <property type="molecule type" value="Genomic_DNA"/>
</dbReference>
<accession>A0A9P1IIC3</accession>
<dbReference type="PANTHER" id="PTHR22941:SF307">
    <property type="entry name" value="SERPENTINE RECEPTOR, CLASS H"/>
    <property type="match status" value="1"/>
</dbReference>
<keyword evidence="1" id="KW-0812">Transmembrane</keyword>
<feature type="transmembrane region" description="Helical" evidence="1">
    <location>
        <begin position="154"/>
        <end position="175"/>
    </location>
</feature>
<reference evidence="2" key="1">
    <citation type="submission" date="2022-11" db="EMBL/GenBank/DDBJ databases">
        <authorList>
            <person name="Kikuchi T."/>
        </authorList>
    </citation>
    <scope>NUCLEOTIDE SEQUENCE</scope>
    <source>
        <strain evidence="2">PS1010</strain>
    </source>
</reference>
<feature type="transmembrane region" description="Helical" evidence="1">
    <location>
        <begin position="73"/>
        <end position="97"/>
    </location>
</feature>
<gene>
    <name evidence="2" type="ORF">CAMP_LOCUS7762</name>
</gene>
<name>A0A9P1IIC3_9PELO</name>
<feature type="transmembrane region" description="Helical" evidence="1">
    <location>
        <begin position="118"/>
        <end position="142"/>
    </location>
</feature>
<proteinExistence type="predicted"/>
<keyword evidence="1" id="KW-0472">Membrane</keyword>
<dbReference type="Proteomes" id="UP001152747">
    <property type="component" value="Unassembled WGS sequence"/>
</dbReference>
<dbReference type="AlphaFoldDB" id="A0A9P1IIC3"/>
<evidence type="ECO:0000313" key="2">
    <source>
        <dbReference type="EMBL" id="CAI5445125.1"/>
    </source>
</evidence>
<sequence>MSRTTADSRRQNLRRYSITVLQFIWAFTFISPAYLDIPEPKLAIETISKDLFCVDSRSYSSPYFFCLTLNGKIPVLLILITILMVIPQGLFYIIGSFRCIYRNKTSSSRATYQFGLKFMFALCLQAVIPILFIVIPACYIIFSLFTRYFNQGFTNLALIFFATHGAISSIVTLMVHKPYRDYTIKAINCFKVIKITERR</sequence>
<dbReference type="Pfam" id="PF10318">
    <property type="entry name" value="7TM_GPCR_Srh"/>
    <property type="match status" value="1"/>
</dbReference>
<dbReference type="PANTHER" id="PTHR22941">
    <property type="entry name" value="SERPENTINE RECEPTOR"/>
    <property type="match status" value="1"/>
</dbReference>
<dbReference type="InterPro" id="IPR053220">
    <property type="entry name" value="Nematode_rcpt-like_serp_H"/>
</dbReference>
<evidence type="ECO:0000313" key="3">
    <source>
        <dbReference type="Proteomes" id="UP001152747"/>
    </source>
</evidence>
<protein>
    <submittedName>
        <fullName evidence="2">Uncharacterized protein</fullName>
    </submittedName>
</protein>
<evidence type="ECO:0000256" key="1">
    <source>
        <dbReference type="SAM" id="Phobius"/>
    </source>
</evidence>